<reference evidence="2 3" key="1">
    <citation type="submission" date="2023-07" db="EMBL/GenBank/DDBJ databases">
        <title>Sequencing the genomes of 1000 actinobacteria strains.</title>
        <authorList>
            <person name="Klenk H.-P."/>
        </authorList>
    </citation>
    <scope>NUCLEOTIDE SEQUENCE [LARGE SCALE GENOMIC DNA]</scope>
    <source>
        <strain evidence="2 3">DSM 41600</strain>
    </source>
</reference>
<evidence type="ECO:0000313" key="3">
    <source>
        <dbReference type="Proteomes" id="UP001234880"/>
    </source>
</evidence>
<comment type="caution">
    <text evidence="2">The sequence shown here is derived from an EMBL/GenBank/DDBJ whole genome shotgun (WGS) entry which is preliminary data.</text>
</comment>
<keyword evidence="3" id="KW-1185">Reference proteome</keyword>
<protein>
    <submittedName>
        <fullName evidence="2">Uncharacterized protein</fullName>
    </submittedName>
</protein>
<dbReference type="Proteomes" id="UP001234880">
    <property type="component" value="Unassembled WGS sequence"/>
</dbReference>
<feature type="region of interest" description="Disordered" evidence="1">
    <location>
        <begin position="1"/>
        <end position="85"/>
    </location>
</feature>
<evidence type="ECO:0000313" key="2">
    <source>
        <dbReference type="EMBL" id="MDP9614361.1"/>
    </source>
</evidence>
<feature type="compositionally biased region" description="Low complexity" evidence="1">
    <location>
        <begin position="19"/>
        <end position="30"/>
    </location>
</feature>
<accession>A0ABT9L493</accession>
<dbReference type="EMBL" id="JAURUE010000002">
    <property type="protein sequence ID" value="MDP9614361.1"/>
    <property type="molecule type" value="Genomic_DNA"/>
</dbReference>
<evidence type="ECO:0000256" key="1">
    <source>
        <dbReference type="SAM" id="MobiDB-lite"/>
    </source>
</evidence>
<organism evidence="2 3">
    <name type="scientific">Streptomyces demainii</name>
    <dbReference type="NCBI Taxonomy" id="588122"/>
    <lineage>
        <taxon>Bacteria</taxon>
        <taxon>Bacillati</taxon>
        <taxon>Actinomycetota</taxon>
        <taxon>Actinomycetes</taxon>
        <taxon>Kitasatosporales</taxon>
        <taxon>Streptomycetaceae</taxon>
        <taxon>Streptomyces</taxon>
    </lineage>
</organism>
<gene>
    <name evidence="2" type="ORF">JOF35_006699</name>
</gene>
<sequence>MTAPPRPRGAVDGRGTYTGVPHVSGGVSVPARVGGTGVATTPGRAAQAVPPLDGNAGGYPQTGDTPTRRHEQGHTTWAKPAHTEA</sequence>
<proteinExistence type="predicted"/>
<name>A0ABT9L493_9ACTN</name>